<dbReference type="PANTHER" id="PTHR32060:SF30">
    <property type="entry name" value="CARBOXY-TERMINAL PROCESSING PROTEASE CTPA"/>
    <property type="match status" value="1"/>
</dbReference>
<dbReference type="FunFam" id="2.30.42.10:FF:000063">
    <property type="entry name" value="Peptidase, S41 family"/>
    <property type="match status" value="1"/>
</dbReference>
<evidence type="ECO:0000256" key="4">
    <source>
        <dbReference type="ARBA" id="ARBA00022825"/>
    </source>
</evidence>
<evidence type="ECO:0000256" key="2">
    <source>
        <dbReference type="ARBA" id="ARBA00022670"/>
    </source>
</evidence>
<dbReference type="InterPro" id="IPR029045">
    <property type="entry name" value="ClpP/crotonase-like_dom_sf"/>
</dbReference>
<comment type="similarity">
    <text evidence="1">Belongs to the peptidase S41A family.</text>
</comment>
<keyword evidence="5" id="KW-1133">Transmembrane helix</keyword>
<accession>A0A381RQU1</accession>
<dbReference type="GO" id="GO:0030288">
    <property type="term" value="C:outer membrane-bounded periplasmic space"/>
    <property type="evidence" value="ECO:0007669"/>
    <property type="project" value="TreeGrafter"/>
</dbReference>
<dbReference type="PANTHER" id="PTHR32060">
    <property type="entry name" value="TAIL-SPECIFIC PROTEASE"/>
    <property type="match status" value="1"/>
</dbReference>
<dbReference type="InterPro" id="IPR004447">
    <property type="entry name" value="Peptidase_S41A"/>
</dbReference>
<feature type="domain" description="PDZ" evidence="6">
    <location>
        <begin position="94"/>
        <end position="162"/>
    </location>
</feature>
<keyword evidence="5" id="KW-0472">Membrane</keyword>
<dbReference type="AlphaFoldDB" id="A0A381RQU1"/>
<dbReference type="InterPro" id="IPR005151">
    <property type="entry name" value="Tail-specific_protease"/>
</dbReference>
<dbReference type="InterPro" id="IPR001478">
    <property type="entry name" value="PDZ"/>
</dbReference>
<evidence type="ECO:0000256" key="5">
    <source>
        <dbReference type="SAM" id="Phobius"/>
    </source>
</evidence>
<organism evidence="7">
    <name type="scientific">marine metagenome</name>
    <dbReference type="NCBI Taxonomy" id="408172"/>
    <lineage>
        <taxon>unclassified sequences</taxon>
        <taxon>metagenomes</taxon>
        <taxon>ecological metagenomes</taxon>
    </lineage>
</organism>
<dbReference type="PROSITE" id="PS50106">
    <property type="entry name" value="PDZ"/>
    <property type="match status" value="1"/>
</dbReference>
<dbReference type="SMART" id="SM00228">
    <property type="entry name" value="PDZ"/>
    <property type="match status" value="1"/>
</dbReference>
<dbReference type="Pfam" id="PF03572">
    <property type="entry name" value="Peptidase_S41"/>
    <property type="match status" value="1"/>
</dbReference>
<dbReference type="SMART" id="SM00245">
    <property type="entry name" value="TSPc"/>
    <property type="match status" value="1"/>
</dbReference>
<feature type="transmembrane region" description="Helical" evidence="5">
    <location>
        <begin position="12"/>
        <end position="33"/>
    </location>
</feature>
<gene>
    <name evidence="7" type="ORF">METZ01_LOCUS47126</name>
</gene>
<dbReference type="Gene3D" id="3.90.226.10">
    <property type="entry name" value="2-enoyl-CoA Hydratase, Chain A, domain 1"/>
    <property type="match status" value="1"/>
</dbReference>
<name>A0A381RQU1_9ZZZZ</name>
<keyword evidence="4" id="KW-0720">Serine protease</keyword>
<evidence type="ECO:0000256" key="3">
    <source>
        <dbReference type="ARBA" id="ARBA00022801"/>
    </source>
</evidence>
<evidence type="ECO:0000313" key="7">
    <source>
        <dbReference type="EMBL" id="SUZ94272.1"/>
    </source>
</evidence>
<evidence type="ECO:0000256" key="1">
    <source>
        <dbReference type="ARBA" id="ARBA00009179"/>
    </source>
</evidence>
<proteinExistence type="inferred from homology"/>
<dbReference type="EMBL" id="UINC01002219">
    <property type="protein sequence ID" value="SUZ94272.1"/>
    <property type="molecule type" value="Genomic_DNA"/>
</dbReference>
<dbReference type="GO" id="GO:0008236">
    <property type="term" value="F:serine-type peptidase activity"/>
    <property type="evidence" value="ECO:0007669"/>
    <property type="project" value="UniProtKB-KW"/>
</dbReference>
<dbReference type="GO" id="GO:0007165">
    <property type="term" value="P:signal transduction"/>
    <property type="evidence" value="ECO:0007669"/>
    <property type="project" value="TreeGrafter"/>
</dbReference>
<reference evidence="7" key="1">
    <citation type="submission" date="2018-05" db="EMBL/GenBank/DDBJ databases">
        <authorList>
            <person name="Lanie J.A."/>
            <person name="Ng W.-L."/>
            <person name="Kazmierczak K.M."/>
            <person name="Andrzejewski T.M."/>
            <person name="Davidsen T.M."/>
            <person name="Wayne K.J."/>
            <person name="Tettelin H."/>
            <person name="Glass J.I."/>
            <person name="Rusch D."/>
            <person name="Podicherti R."/>
            <person name="Tsui H.-C.T."/>
            <person name="Winkler M.E."/>
        </authorList>
    </citation>
    <scope>NUCLEOTIDE SEQUENCE</scope>
</reference>
<sequence length="537" mass="61227">MKKSYKSHVNFSFLTTVIIITIIITLPSVRNLYSATKDTYRIIENKFRIFNQMIQYVNEYYYDDVDLEKIWDGAFHGFMEKLDPHSVYIPPKKQEEIDEIFRGKFQGIGIEFDILDGYITVIAPVADSPSERVGLHPGDKIIEIDGKDAYGITKNEVMKTLRGPKGTSVGLTIARIGEEPFPVTIIRDIIPIYSVRASLMLDDKTGYIWLTRFTATSSEEMKNAIKKLDNLGMKRMILDLRNNSGGFLEQAAEIANMFITSRDTIVYTIGKHNNTNEVFMAKPSKGRSDYPLIILLNRGSASASEIVAGAVQDLDRGLIIGETSFGKGLVQRQLGLRDGSAIRVTIARYFTPSGRLIQRPFEDGNTREYYSELYKKDREAIIDSLKELRPKYKTRAGRVVYGGGGITPDEYIPYESNLNKSTQKIIGSQKRPLFNWGTKFVSEYGDSLDNFENFKESWLVNDSNYNDFLNYLIELEINSDTTEILIDESYIKNMIKSEIAGAKWGKDMQWGIRLMQDNQITEALKYFEQAEEFLSIN</sequence>
<dbReference type="SUPFAM" id="SSF52096">
    <property type="entry name" value="ClpP/crotonase"/>
    <property type="match status" value="1"/>
</dbReference>
<dbReference type="InterPro" id="IPR036034">
    <property type="entry name" value="PDZ_sf"/>
</dbReference>
<keyword evidence="5" id="KW-0812">Transmembrane</keyword>
<protein>
    <recommendedName>
        <fullName evidence="6">PDZ domain-containing protein</fullName>
    </recommendedName>
</protein>
<keyword evidence="3" id="KW-0378">Hydrolase</keyword>
<dbReference type="GO" id="GO:0006508">
    <property type="term" value="P:proteolysis"/>
    <property type="evidence" value="ECO:0007669"/>
    <property type="project" value="UniProtKB-KW"/>
</dbReference>
<keyword evidence="2" id="KW-0645">Protease</keyword>
<dbReference type="Gene3D" id="3.30.750.44">
    <property type="match status" value="1"/>
</dbReference>
<dbReference type="SUPFAM" id="SSF50156">
    <property type="entry name" value="PDZ domain-like"/>
    <property type="match status" value="1"/>
</dbReference>
<dbReference type="NCBIfam" id="TIGR00225">
    <property type="entry name" value="prc"/>
    <property type="match status" value="1"/>
</dbReference>
<dbReference type="CDD" id="cd07560">
    <property type="entry name" value="Peptidase_S41_CPP"/>
    <property type="match status" value="1"/>
</dbReference>
<dbReference type="GO" id="GO:0004175">
    <property type="term" value="F:endopeptidase activity"/>
    <property type="evidence" value="ECO:0007669"/>
    <property type="project" value="TreeGrafter"/>
</dbReference>
<evidence type="ECO:0000259" key="6">
    <source>
        <dbReference type="PROSITE" id="PS50106"/>
    </source>
</evidence>
<dbReference type="Gene3D" id="2.30.42.10">
    <property type="match status" value="1"/>
</dbReference>
<dbReference type="CDD" id="cd06782">
    <property type="entry name" value="cpPDZ_CPP-like"/>
    <property type="match status" value="1"/>
</dbReference>
<dbReference type="Pfam" id="PF00595">
    <property type="entry name" value="PDZ"/>
    <property type="match status" value="1"/>
</dbReference>